<dbReference type="Proteomes" id="UP000050535">
    <property type="component" value="Unassembled WGS sequence"/>
</dbReference>
<evidence type="ECO:0000256" key="1">
    <source>
        <dbReference type="SAM" id="Phobius"/>
    </source>
</evidence>
<dbReference type="GO" id="GO:0022857">
    <property type="term" value="F:transmembrane transporter activity"/>
    <property type="evidence" value="ECO:0007669"/>
    <property type="project" value="InterPro"/>
</dbReference>
<feature type="transmembrane region" description="Helical" evidence="1">
    <location>
        <begin position="217"/>
        <end position="235"/>
    </location>
</feature>
<dbReference type="Pfam" id="PF07690">
    <property type="entry name" value="MFS_1"/>
    <property type="match status" value="1"/>
</dbReference>
<keyword evidence="1" id="KW-0812">Transmembrane</keyword>
<dbReference type="PROSITE" id="PS50850">
    <property type="entry name" value="MFS"/>
    <property type="match status" value="1"/>
</dbReference>
<feature type="transmembrane region" description="Helical" evidence="1">
    <location>
        <begin position="12"/>
        <end position="33"/>
    </location>
</feature>
<dbReference type="InterPro" id="IPR020846">
    <property type="entry name" value="MFS_dom"/>
</dbReference>
<feature type="transmembrane region" description="Helical" evidence="1">
    <location>
        <begin position="167"/>
        <end position="184"/>
    </location>
</feature>
<sequence>MDAPSLPTGDILRFYAFRASQSAGFSLPIYVLFFQSRGLSLAEIGAIEALFTVFVVAAETPTGYLGDRFGRRASLLAGTALSALGIVGFVFARSFAAFAAIMVVRAVAEAFRSGATDAWLYETLAGTADDDRFAHVSGRASAIGLATLAGASLVGGGLYALDPVYPWLLEGIALTTGMAVLLGMDEPDRTVEDGAGSARFSPWETLAAIRSTLANRAVGPLVLAVGLLAGITNTMEFYLQPVAVATPGLSATTLGPLYAGLTLASAGVTARAGWIEDRFGVRGWFLVGPPLLGLSLLAVAVAPAFALPVFVLGRAVRSATTPIFGQFLNDRTDEGRATVLSAASTVRSLFTAPLNLVGGGLATAYALSTGLGGLGVMLLGGLVVTLGVWRPSLPSVTARESDAA</sequence>
<dbReference type="PANTHER" id="PTHR23530">
    <property type="entry name" value="TRANSPORT PROTEIN-RELATED"/>
    <property type="match status" value="1"/>
</dbReference>
<feature type="transmembrane region" description="Helical" evidence="1">
    <location>
        <begin position="364"/>
        <end position="389"/>
    </location>
</feature>
<feature type="domain" description="Major facilitator superfamily (MFS) profile" evidence="2">
    <location>
        <begin position="1"/>
        <end position="393"/>
    </location>
</feature>
<evidence type="ECO:0000313" key="3">
    <source>
        <dbReference type="EMBL" id="KPN30455.1"/>
    </source>
</evidence>
<feature type="transmembrane region" description="Helical" evidence="1">
    <location>
        <begin position="40"/>
        <end position="58"/>
    </location>
</feature>
<accession>A0A0P7GAN3</accession>
<dbReference type="PANTHER" id="PTHR23530:SF1">
    <property type="entry name" value="PERMEASE, MAJOR FACILITATOR SUPERFAMILY-RELATED"/>
    <property type="match status" value="1"/>
</dbReference>
<dbReference type="OrthoDB" id="85689at2157"/>
<dbReference type="InterPro" id="IPR036259">
    <property type="entry name" value="MFS_trans_sf"/>
</dbReference>
<dbReference type="Gene3D" id="1.20.1250.20">
    <property type="entry name" value="MFS general substrate transporter like domains"/>
    <property type="match status" value="1"/>
</dbReference>
<feature type="transmembrane region" description="Helical" evidence="1">
    <location>
        <begin position="78"/>
        <end position="104"/>
    </location>
</feature>
<dbReference type="InterPro" id="IPR011701">
    <property type="entry name" value="MFS"/>
</dbReference>
<dbReference type="RefSeq" id="WP_054583432.1">
    <property type="nucleotide sequence ID" value="NZ_LGUC01000001.1"/>
</dbReference>
<feature type="transmembrane region" description="Helical" evidence="1">
    <location>
        <begin position="286"/>
        <end position="311"/>
    </location>
</feature>
<dbReference type="InterPro" id="IPR053160">
    <property type="entry name" value="MFS_DHA3_Transporter"/>
</dbReference>
<dbReference type="STRING" id="699431.SY89_01188"/>
<proteinExistence type="predicted"/>
<keyword evidence="1" id="KW-0472">Membrane</keyword>
<evidence type="ECO:0000259" key="2">
    <source>
        <dbReference type="PROSITE" id="PS50850"/>
    </source>
</evidence>
<keyword evidence="1" id="KW-1133">Transmembrane helix</keyword>
<feature type="transmembrane region" description="Helical" evidence="1">
    <location>
        <begin position="255"/>
        <end position="274"/>
    </location>
</feature>
<name>A0A0P7GAN3_9EURY</name>
<dbReference type="EMBL" id="LGUC01000001">
    <property type="protein sequence ID" value="KPN30455.1"/>
    <property type="molecule type" value="Genomic_DNA"/>
</dbReference>
<dbReference type="AlphaFoldDB" id="A0A0P7GAN3"/>
<protein>
    <submittedName>
        <fullName evidence="3">Phosphoglycerate transporter family protein</fullName>
    </submittedName>
</protein>
<keyword evidence="4" id="KW-1185">Reference proteome</keyword>
<organism evidence="3 4">
    <name type="scientific">Halolamina pelagica</name>
    <dbReference type="NCBI Taxonomy" id="699431"/>
    <lineage>
        <taxon>Archaea</taxon>
        <taxon>Methanobacteriati</taxon>
        <taxon>Methanobacteriota</taxon>
        <taxon>Stenosarchaea group</taxon>
        <taxon>Halobacteria</taxon>
        <taxon>Halobacteriales</taxon>
        <taxon>Haloferacaceae</taxon>
    </lineage>
</organism>
<comment type="caution">
    <text evidence="3">The sequence shown here is derived from an EMBL/GenBank/DDBJ whole genome shotgun (WGS) entry which is preliminary data.</text>
</comment>
<evidence type="ECO:0000313" key="4">
    <source>
        <dbReference type="Proteomes" id="UP000050535"/>
    </source>
</evidence>
<feature type="transmembrane region" description="Helical" evidence="1">
    <location>
        <begin position="142"/>
        <end position="161"/>
    </location>
</feature>
<gene>
    <name evidence="3" type="ORF">SY89_01188</name>
</gene>
<reference evidence="4" key="1">
    <citation type="submission" date="2013-11" db="EMBL/GenBank/DDBJ databases">
        <authorList>
            <person name="Hoang H.T."/>
            <person name="Killian M.L."/>
            <person name="Madson D.M."/>
            <person name="Arruda P.H.E."/>
            <person name="Sun D."/>
            <person name="Schwartz K.J."/>
            <person name="Yoon K."/>
        </authorList>
    </citation>
    <scope>NUCLEOTIDE SEQUENCE [LARGE SCALE GENOMIC DNA]</scope>
    <source>
        <strain evidence="4">CDK2</strain>
    </source>
</reference>
<dbReference type="SUPFAM" id="SSF103473">
    <property type="entry name" value="MFS general substrate transporter"/>
    <property type="match status" value="1"/>
</dbReference>